<dbReference type="Gene3D" id="2.60.40.10">
    <property type="entry name" value="Immunoglobulins"/>
    <property type="match status" value="4"/>
</dbReference>
<keyword evidence="6" id="KW-0732">Signal</keyword>
<accession>A0A9P0IJN9</accession>
<feature type="domain" description="Ig-like" evidence="7">
    <location>
        <begin position="189"/>
        <end position="280"/>
    </location>
</feature>
<feature type="domain" description="Ig-like" evidence="7">
    <location>
        <begin position="391"/>
        <end position="476"/>
    </location>
</feature>
<dbReference type="SMART" id="SM00409">
    <property type="entry name" value="IG"/>
    <property type="match status" value="2"/>
</dbReference>
<evidence type="ECO:0000259" key="7">
    <source>
        <dbReference type="PROSITE" id="PS50835"/>
    </source>
</evidence>
<dbReference type="InterPro" id="IPR003599">
    <property type="entry name" value="Ig_sub"/>
</dbReference>
<dbReference type="Pfam" id="PF08205">
    <property type="entry name" value="C2-set_2"/>
    <property type="match status" value="1"/>
</dbReference>
<feature type="signal peptide" evidence="6">
    <location>
        <begin position="1"/>
        <end position="21"/>
    </location>
</feature>
<evidence type="ECO:0000256" key="4">
    <source>
        <dbReference type="SAM" id="MobiDB-lite"/>
    </source>
</evidence>
<comment type="subcellular location">
    <subcellularLocation>
        <location evidence="1">Membrane</location>
        <topology evidence="1">Single-pass membrane protein</topology>
    </subcellularLocation>
</comment>
<dbReference type="Proteomes" id="UP001153321">
    <property type="component" value="Chromosome Z"/>
</dbReference>
<dbReference type="CDD" id="cd00096">
    <property type="entry name" value="Ig"/>
    <property type="match status" value="1"/>
</dbReference>
<evidence type="ECO:0000256" key="5">
    <source>
        <dbReference type="SAM" id="Phobius"/>
    </source>
</evidence>
<evidence type="ECO:0000313" key="9">
    <source>
        <dbReference type="Proteomes" id="UP001153321"/>
    </source>
</evidence>
<keyword evidence="3" id="KW-1015">Disulfide bond</keyword>
<evidence type="ECO:0000313" key="8">
    <source>
        <dbReference type="EMBL" id="CAH1647422.1"/>
    </source>
</evidence>
<keyword evidence="9" id="KW-1185">Reference proteome</keyword>
<dbReference type="AlphaFoldDB" id="A0A9P0IJN9"/>
<dbReference type="InterPro" id="IPR013783">
    <property type="entry name" value="Ig-like_fold"/>
</dbReference>
<feature type="chain" id="PRO_5040333805" description="Ig-like domain-containing protein" evidence="6">
    <location>
        <begin position="22"/>
        <end position="625"/>
    </location>
</feature>
<evidence type="ECO:0000256" key="6">
    <source>
        <dbReference type="SAM" id="SignalP"/>
    </source>
</evidence>
<keyword evidence="5" id="KW-1133">Transmembrane helix</keyword>
<gene>
    <name evidence="8" type="ORF">SPLIT_LOCUS12773</name>
</gene>
<reference evidence="8" key="1">
    <citation type="submission" date="2022-02" db="EMBL/GenBank/DDBJ databases">
        <authorList>
            <person name="King R."/>
        </authorList>
    </citation>
    <scope>NUCLEOTIDE SEQUENCE</scope>
</reference>
<dbReference type="InterPro" id="IPR013162">
    <property type="entry name" value="CD80_C2-set"/>
</dbReference>
<dbReference type="SUPFAM" id="SSF48726">
    <property type="entry name" value="Immunoglobulin"/>
    <property type="match status" value="4"/>
</dbReference>
<dbReference type="PANTHER" id="PTHR23278">
    <property type="entry name" value="SIDESTEP PROTEIN"/>
    <property type="match status" value="1"/>
</dbReference>
<feature type="compositionally biased region" description="Acidic residues" evidence="4">
    <location>
        <begin position="607"/>
        <end position="618"/>
    </location>
</feature>
<feature type="transmembrane region" description="Helical" evidence="5">
    <location>
        <begin position="521"/>
        <end position="543"/>
    </location>
</feature>
<keyword evidence="2 5" id="KW-0472">Membrane</keyword>
<sequence>MRPAIIFVMLLLACLAWLITCDQGHSAQADEHRAELIGIRGQELSGKRPQGNRTGTDLGPNGVTNISYLGKEGMLIIELRAMRNREARIPCSNSKIVLDGPGAQVIWLKNDKDIKYKFPNADYEDGWANPENIYDTTCNPGSCRDPTNLIIKKVSDEDGGLYRCRVHYVTKQATDHLIELRVVDPPDTPTIFVDGQEFRRITVGPLSIGSSINITCSVQRKDTETEVYWRRNGAIVNSLQVITPHNLVQAELFLQNLTRNDDNTRLECLIQTADVSEPLIRPLVVRMILPPLTVYIKLDGNEQFEVGIPRVLECLVIGSFPAPIIHWTLGTSLLTATDYVIFNDGNTTSSTLTLSVAQNDKGKTLTCRAHNMLIPTEQFEDKVNITVGFAPICEIRRVVPVGVIKKEPETVTCTVRADPEPVHFTWVYSDGRTAITKGTVLSENRYSSNLTWLPRDGDFGILECKASNSFGIQSISCFYNVIPGGPPVPPECETKSTEASQLDVDCRLDEKKKNTPSDPGWMPYVKVISGMLIIAAAVAVIGLSTQVCYVKRDEDSEPELVPRHNECFHPEPDIEMENISLEAPNTPFCSPVVPTSRVIIGGPISPAEEEYEEDEDDDSQRSFFV</sequence>
<dbReference type="GO" id="GO:0016020">
    <property type="term" value="C:membrane"/>
    <property type="evidence" value="ECO:0007669"/>
    <property type="project" value="UniProtKB-SubCell"/>
</dbReference>
<dbReference type="EMBL" id="LR824562">
    <property type="protein sequence ID" value="CAH1647422.1"/>
    <property type="molecule type" value="Genomic_DNA"/>
</dbReference>
<dbReference type="PROSITE" id="PS50835">
    <property type="entry name" value="IG_LIKE"/>
    <property type="match status" value="4"/>
</dbReference>
<evidence type="ECO:0000256" key="2">
    <source>
        <dbReference type="ARBA" id="ARBA00023136"/>
    </source>
</evidence>
<proteinExistence type="predicted"/>
<feature type="domain" description="Ig-like" evidence="7">
    <location>
        <begin position="60"/>
        <end position="174"/>
    </location>
</feature>
<dbReference type="PANTHER" id="PTHR23278:SF19">
    <property type="entry name" value="OBSCURIN"/>
    <property type="match status" value="1"/>
</dbReference>
<keyword evidence="5" id="KW-0812">Transmembrane</keyword>
<evidence type="ECO:0000256" key="3">
    <source>
        <dbReference type="ARBA" id="ARBA00023157"/>
    </source>
</evidence>
<name>A0A9P0IJN9_SPOLI</name>
<organism evidence="8 9">
    <name type="scientific">Spodoptera littoralis</name>
    <name type="common">Egyptian cotton leafworm</name>
    <dbReference type="NCBI Taxonomy" id="7109"/>
    <lineage>
        <taxon>Eukaryota</taxon>
        <taxon>Metazoa</taxon>
        <taxon>Ecdysozoa</taxon>
        <taxon>Arthropoda</taxon>
        <taxon>Hexapoda</taxon>
        <taxon>Insecta</taxon>
        <taxon>Pterygota</taxon>
        <taxon>Neoptera</taxon>
        <taxon>Endopterygota</taxon>
        <taxon>Lepidoptera</taxon>
        <taxon>Glossata</taxon>
        <taxon>Ditrysia</taxon>
        <taxon>Noctuoidea</taxon>
        <taxon>Noctuidae</taxon>
        <taxon>Amphipyrinae</taxon>
        <taxon>Spodoptera</taxon>
    </lineage>
</organism>
<dbReference type="InterPro" id="IPR036179">
    <property type="entry name" value="Ig-like_dom_sf"/>
</dbReference>
<feature type="domain" description="Ig-like" evidence="7">
    <location>
        <begin position="290"/>
        <end position="386"/>
    </location>
</feature>
<protein>
    <recommendedName>
        <fullName evidence="7">Ig-like domain-containing protein</fullName>
    </recommendedName>
</protein>
<dbReference type="InterPro" id="IPR007110">
    <property type="entry name" value="Ig-like_dom"/>
</dbReference>
<feature type="region of interest" description="Disordered" evidence="4">
    <location>
        <begin position="603"/>
        <end position="625"/>
    </location>
</feature>
<evidence type="ECO:0000256" key="1">
    <source>
        <dbReference type="ARBA" id="ARBA00004167"/>
    </source>
</evidence>